<dbReference type="GO" id="GO:0008104">
    <property type="term" value="P:intracellular protein localization"/>
    <property type="evidence" value="ECO:0007669"/>
    <property type="project" value="TreeGrafter"/>
</dbReference>
<evidence type="ECO:0000313" key="3">
    <source>
        <dbReference type="Proteomes" id="UP000824782"/>
    </source>
</evidence>
<dbReference type="InterPro" id="IPR013320">
    <property type="entry name" value="ConA-like_dom_sf"/>
</dbReference>
<keyword evidence="1" id="KW-0853">WD repeat</keyword>
<dbReference type="GO" id="GO:0016020">
    <property type="term" value="C:membrane"/>
    <property type="evidence" value="ECO:0007669"/>
    <property type="project" value="TreeGrafter"/>
</dbReference>
<comment type="caution">
    <text evidence="2">The sequence shown here is derived from an EMBL/GenBank/DDBJ whole genome shotgun (WGS) entry which is preliminary data.</text>
</comment>
<dbReference type="GO" id="GO:0019901">
    <property type="term" value="F:protein kinase binding"/>
    <property type="evidence" value="ECO:0007669"/>
    <property type="project" value="TreeGrafter"/>
</dbReference>
<reference evidence="2" key="1">
    <citation type="thesis" date="2020" institute="ProQuest LLC" country="789 East Eisenhower Parkway, Ann Arbor, MI, USA">
        <title>Comparative Genomics and Chromosome Evolution.</title>
        <authorList>
            <person name="Mudd A.B."/>
        </authorList>
    </citation>
    <scope>NUCLEOTIDE SEQUENCE</scope>
    <source>
        <strain evidence="2">237g6f4</strain>
        <tissue evidence="2">Blood</tissue>
    </source>
</reference>
<keyword evidence="3" id="KW-1185">Reference proteome</keyword>
<evidence type="ECO:0000313" key="2">
    <source>
        <dbReference type="EMBL" id="KAG8584953.1"/>
    </source>
</evidence>
<name>A0AAV7CIQ3_ENGPU</name>
<dbReference type="PANTHER" id="PTHR13743:SF62">
    <property type="entry name" value="NEUROBEACHIN"/>
    <property type="match status" value="1"/>
</dbReference>
<dbReference type="PANTHER" id="PTHR13743">
    <property type="entry name" value="BEIGE/BEACH-RELATED"/>
    <property type="match status" value="1"/>
</dbReference>
<dbReference type="GO" id="GO:0005829">
    <property type="term" value="C:cytosol"/>
    <property type="evidence" value="ECO:0007669"/>
    <property type="project" value="TreeGrafter"/>
</dbReference>
<evidence type="ECO:0000256" key="1">
    <source>
        <dbReference type="ARBA" id="ARBA00022574"/>
    </source>
</evidence>
<gene>
    <name evidence="2" type="ORF">GDO81_004839</name>
</gene>
<dbReference type="InterPro" id="IPR050865">
    <property type="entry name" value="BEACH_Domain"/>
</dbReference>
<dbReference type="Proteomes" id="UP000824782">
    <property type="component" value="Unassembled WGS sequence"/>
</dbReference>
<accession>A0AAV7CIQ3</accession>
<dbReference type="AlphaFoldDB" id="A0AAV7CIQ3"/>
<sequence length="180" mass="20702">MVSGGRPAGTATRVMYWWAEGELLLFLSPFLDLLVDMLGVLASYSITVKELKLLFSMLRGENGIWPRHAVKLLSVLNQMPQRHGPDTFFNFPGRSAAAIALPPIAKWPYQNGFTLNTWFRMDPLNNINVDKDKPYLYWLEYFDGLYTGTLRSRLCDHILFNPAIWIHTPAKVVLCRCLYY</sequence>
<protein>
    <submittedName>
        <fullName evidence="2">Uncharacterized protein</fullName>
    </submittedName>
</protein>
<dbReference type="SUPFAM" id="SSF49899">
    <property type="entry name" value="Concanavalin A-like lectins/glucanases"/>
    <property type="match status" value="1"/>
</dbReference>
<proteinExistence type="predicted"/>
<organism evidence="2 3">
    <name type="scientific">Engystomops pustulosus</name>
    <name type="common">Tungara frog</name>
    <name type="synonym">Physalaemus pustulosus</name>
    <dbReference type="NCBI Taxonomy" id="76066"/>
    <lineage>
        <taxon>Eukaryota</taxon>
        <taxon>Metazoa</taxon>
        <taxon>Chordata</taxon>
        <taxon>Craniata</taxon>
        <taxon>Vertebrata</taxon>
        <taxon>Euteleostomi</taxon>
        <taxon>Amphibia</taxon>
        <taxon>Batrachia</taxon>
        <taxon>Anura</taxon>
        <taxon>Neobatrachia</taxon>
        <taxon>Hyloidea</taxon>
        <taxon>Leptodactylidae</taxon>
        <taxon>Leiuperinae</taxon>
        <taxon>Engystomops</taxon>
    </lineage>
</organism>
<dbReference type="EMBL" id="WNYA01000002">
    <property type="protein sequence ID" value="KAG8584953.1"/>
    <property type="molecule type" value="Genomic_DNA"/>
</dbReference>